<comment type="caution">
    <text evidence="9">The sequence shown here is derived from an EMBL/GenBank/DDBJ whole genome shotgun (WGS) entry which is preliminary data.</text>
</comment>
<dbReference type="OrthoDB" id="2149267at2759"/>
<organism evidence="9 10">
    <name type="scientific">Stichopus japonicus</name>
    <name type="common">Sea cucumber</name>
    <dbReference type="NCBI Taxonomy" id="307972"/>
    <lineage>
        <taxon>Eukaryota</taxon>
        <taxon>Metazoa</taxon>
        <taxon>Echinodermata</taxon>
        <taxon>Eleutherozoa</taxon>
        <taxon>Echinozoa</taxon>
        <taxon>Holothuroidea</taxon>
        <taxon>Aspidochirotacea</taxon>
        <taxon>Aspidochirotida</taxon>
        <taxon>Stichopodidae</taxon>
        <taxon>Apostichopus</taxon>
    </lineage>
</organism>
<dbReference type="STRING" id="307972.A0A2G8LCB8"/>
<feature type="region of interest" description="Disordered" evidence="5">
    <location>
        <begin position="114"/>
        <end position="152"/>
    </location>
</feature>
<evidence type="ECO:0000256" key="5">
    <source>
        <dbReference type="SAM" id="MobiDB-lite"/>
    </source>
</evidence>
<keyword evidence="6" id="KW-0812">Transmembrane</keyword>
<dbReference type="SMART" id="SM00050">
    <property type="entry name" value="DISIN"/>
    <property type="match status" value="1"/>
</dbReference>
<dbReference type="PANTHER" id="PTHR45702:SF2">
    <property type="entry name" value="KUZBANIAN, ISOFORM A"/>
    <property type="match status" value="1"/>
</dbReference>
<feature type="region of interest" description="Disordered" evidence="5">
    <location>
        <begin position="631"/>
        <end position="653"/>
    </location>
</feature>
<dbReference type="InterPro" id="IPR051489">
    <property type="entry name" value="ADAM_Metalloproteinase"/>
</dbReference>
<keyword evidence="3" id="KW-0165">Cleavage on pair of basic residues</keyword>
<dbReference type="GO" id="GO:0007219">
    <property type="term" value="P:Notch signaling pathway"/>
    <property type="evidence" value="ECO:0007669"/>
    <property type="project" value="TreeGrafter"/>
</dbReference>
<dbReference type="InterPro" id="IPR001762">
    <property type="entry name" value="Disintegrin_dom"/>
</dbReference>
<name>A0A2G8LCB8_STIJA</name>
<feature type="active site" evidence="4">
    <location>
        <position position="324"/>
    </location>
</feature>
<dbReference type="AlphaFoldDB" id="A0A2G8LCB8"/>
<evidence type="ECO:0000313" key="9">
    <source>
        <dbReference type="EMBL" id="PIK57918.1"/>
    </source>
</evidence>
<dbReference type="EMBL" id="MRZV01000129">
    <property type="protein sequence ID" value="PIK57918.1"/>
    <property type="molecule type" value="Genomic_DNA"/>
</dbReference>
<feature type="transmembrane region" description="Helical" evidence="6">
    <location>
        <begin position="592"/>
        <end position="611"/>
    </location>
</feature>
<keyword evidence="4" id="KW-0862">Zinc</keyword>
<feature type="domain" description="Disintegrin" evidence="7">
    <location>
        <begin position="394"/>
        <end position="462"/>
    </location>
</feature>
<keyword evidence="4" id="KW-0479">Metal-binding</keyword>
<feature type="compositionally biased region" description="Basic residues" evidence="5">
    <location>
        <begin position="631"/>
        <end position="643"/>
    </location>
</feature>
<dbReference type="InterPro" id="IPR001590">
    <property type="entry name" value="Peptidase_M12B"/>
</dbReference>
<proteinExistence type="predicted"/>
<dbReference type="PROSITE" id="PS50214">
    <property type="entry name" value="DISINTEGRIN_2"/>
    <property type="match status" value="1"/>
</dbReference>
<evidence type="ECO:0000256" key="3">
    <source>
        <dbReference type="ARBA" id="ARBA00022685"/>
    </source>
</evidence>
<evidence type="ECO:0000313" key="10">
    <source>
        <dbReference type="Proteomes" id="UP000230750"/>
    </source>
</evidence>
<dbReference type="Proteomes" id="UP000230750">
    <property type="component" value="Unassembled WGS sequence"/>
</dbReference>
<keyword evidence="6" id="KW-1133">Transmembrane helix</keyword>
<dbReference type="Pfam" id="PF21299">
    <property type="entry name" value="ADAM10_Cys-rich"/>
    <property type="match status" value="1"/>
</dbReference>
<evidence type="ECO:0000256" key="6">
    <source>
        <dbReference type="SAM" id="Phobius"/>
    </source>
</evidence>
<dbReference type="Pfam" id="PF13574">
    <property type="entry name" value="Reprolysin_2"/>
    <property type="match status" value="1"/>
</dbReference>
<dbReference type="Gene3D" id="4.10.70.10">
    <property type="entry name" value="Disintegrin domain"/>
    <property type="match status" value="1"/>
</dbReference>
<dbReference type="EC" id="3.4.24.81" evidence="2"/>
<sequence>MPNAPHFSQRFTLDTGYEESQLIPDYLYTGKLADDPESHIHGAIIDGRFSGTIYTDGKEEYHVENSRHHFDEKPDFHSIIYKSSDVDFDEDHGGGCGSKEEILARMAEFQETAIDDDDGGSVNWSQKPHVAGENKYSHPNHQNRRRRQSNTQTSCHLFLQADHTFWEHYYDGNRETAVQEVITSLNNHVSHVSQIYSHETFGPFQNLDFIIDRIKVNTSEDKDVAGNPFADEFIGVEKFLELNSLQNHDQYCLAYVFADRDFNDGVLGLAWVGSPESKTSGGICEKHKTFSGGVSQSLNTGIVTIQNYGSTVPSKVSYITFAHELGHNYGSPHDYPAICKPGESTSTRNEGNYIMYPSATSGDKPNNNKFSPCSKENMTNVLQEKATCFVESGRPVCGNRIVEGDEECDCGYEEQCLDDPCCHARPNNGSLPSTACKLKIIQGIKAECSPSVGPCCGSNCLYVAASANETCSGSVCLNFDLEECFCEPPQEGDTVDQSCHLCCMDGGVCKSSTQIESMENYTLTHGEIPMGSDSLTKALFQQPGSPCNAYLGYCDVFYKCRLVDSNGPLSRLTKAIFNPDLYEDVFSWIQEYWWATILICLGVIILMALFIKCFSVHTPSSNPNMKQARKVSHYTNTLRRRPRPQPGTEMRTR</sequence>
<evidence type="ECO:0000259" key="8">
    <source>
        <dbReference type="PROSITE" id="PS50215"/>
    </source>
</evidence>
<evidence type="ECO:0000256" key="2">
    <source>
        <dbReference type="ARBA" id="ARBA00012332"/>
    </source>
</evidence>
<dbReference type="PANTHER" id="PTHR45702">
    <property type="entry name" value="ADAM10/ADAM17 METALLOPEPTIDASE FAMILY MEMBER"/>
    <property type="match status" value="1"/>
</dbReference>
<keyword evidence="6" id="KW-0472">Membrane</keyword>
<gene>
    <name evidence="9" type="ORF">BSL78_05199</name>
</gene>
<dbReference type="GO" id="GO:0004222">
    <property type="term" value="F:metalloendopeptidase activity"/>
    <property type="evidence" value="ECO:0007669"/>
    <property type="project" value="InterPro"/>
</dbReference>
<feature type="binding site" evidence="4">
    <location>
        <position position="327"/>
    </location>
    <ligand>
        <name>Zn(2+)</name>
        <dbReference type="ChEBI" id="CHEBI:29105"/>
        <note>catalytic</note>
    </ligand>
</feature>
<feature type="binding site" evidence="4">
    <location>
        <position position="323"/>
    </location>
    <ligand>
        <name>Zn(2+)</name>
        <dbReference type="ChEBI" id="CHEBI:29105"/>
        <note>catalytic</note>
    </ligand>
</feature>
<reference evidence="9 10" key="1">
    <citation type="journal article" date="2017" name="PLoS Biol.">
        <title>The sea cucumber genome provides insights into morphological evolution and visceral regeneration.</title>
        <authorList>
            <person name="Zhang X."/>
            <person name="Sun L."/>
            <person name="Yuan J."/>
            <person name="Sun Y."/>
            <person name="Gao Y."/>
            <person name="Zhang L."/>
            <person name="Li S."/>
            <person name="Dai H."/>
            <person name="Hamel J.F."/>
            <person name="Liu C."/>
            <person name="Yu Y."/>
            <person name="Liu S."/>
            <person name="Lin W."/>
            <person name="Guo K."/>
            <person name="Jin S."/>
            <person name="Xu P."/>
            <person name="Storey K.B."/>
            <person name="Huan P."/>
            <person name="Zhang T."/>
            <person name="Zhou Y."/>
            <person name="Zhang J."/>
            <person name="Lin C."/>
            <person name="Li X."/>
            <person name="Xing L."/>
            <person name="Huo D."/>
            <person name="Sun M."/>
            <person name="Wang L."/>
            <person name="Mercier A."/>
            <person name="Li F."/>
            <person name="Yang H."/>
            <person name="Xiang J."/>
        </authorList>
    </citation>
    <scope>NUCLEOTIDE SEQUENCE [LARGE SCALE GENOMIC DNA]</scope>
    <source>
        <strain evidence="9">Shaxun</strain>
        <tissue evidence="9">Muscle</tissue>
    </source>
</reference>
<dbReference type="InterPro" id="IPR036436">
    <property type="entry name" value="Disintegrin_dom_sf"/>
</dbReference>
<dbReference type="Gene3D" id="3.40.390.10">
    <property type="entry name" value="Collagenase (Catalytic Domain)"/>
    <property type="match status" value="1"/>
</dbReference>
<dbReference type="GO" id="GO:0046872">
    <property type="term" value="F:metal ion binding"/>
    <property type="evidence" value="ECO:0007669"/>
    <property type="project" value="UniProtKB-KW"/>
</dbReference>
<dbReference type="InterPro" id="IPR024079">
    <property type="entry name" value="MetalloPept_cat_dom_sf"/>
</dbReference>
<accession>A0A2G8LCB8</accession>
<protein>
    <recommendedName>
        <fullName evidence="2">ADAM10 endopeptidase</fullName>
        <ecNumber evidence="2">3.4.24.81</ecNumber>
    </recommendedName>
</protein>
<dbReference type="GO" id="GO:0005886">
    <property type="term" value="C:plasma membrane"/>
    <property type="evidence" value="ECO:0007669"/>
    <property type="project" value="TreeGrafter"/>
</dbReference>
<comment type="catalytic activity">
    <reaction evidence="1">
        <text>Endopeptidase of broad specificity.</text>
        <dbReference type="EC" id="3.4.24.81"/>
    </reaction>
</comment>
<feature type="binding site" evidence="4">
    <location>
        <position position="333"/>
    </location>
    <ligand>
        <name>Zn(2+)</name>
        <dbReference type="ChEBI" id="CHEBI:29105"/>
        <note>catalytic</note>
    </ligand>
</feature>
<comment type="caution">
    <text evidence="4">Lacks conserved residue(s) required for the propagation of feature annotation.</text>
</comment>
<evidence type="ECO:0000256" key="1">
    <source>
        <dbReference type="ARBA" id="ARBA00001809"/>
    </source>
</evidence>
<evidence type="ECO:0000259" key="7">
    <source>
        <dbReference type="PROSITE" id="PS50214"/>
    </source>
</evidence>
<evidence type="ECO:0000256" key="4">
    <source>
        <dbReference type="PROSITE-ProRule" id="PRU00276"/>
    </source>
</evidence>
<dbReference type="SUPFAM" id="SSF55486">
    <property type="entry name" value="Metalloproteases ('zincins'), catalytic domain"/>
    <property type="match status" value="1"/>
</dbReference>
<keyword evidence="10" id="KW-1185">Reference proteome</keyword>
<dbReference type="GO" id="GO:0006509">
    <property type="term" value="P:membrane protein ectodomain proteolysis"/>
    <property type="evidence" value="ECO:0007669"/>
    <property type="project" value="TreeGrafter"/>
</dbReference>
<dbReference type="PROSITE" id="PS50215">
    <property type="entry name" value="ADAM_MEPRO"/>
    <property type="match status" value="1"/>
</dbReference>
<feature type="domain" description="Peptidase M12B" evidence="8">
    <location>
        <begin position="153"/>
        <end position="384"/>
    </location>
</feature>
<dbReference type="InterPro" id="IPR049038">
    <property type="entry name" value="ADAM10_Cys-rich"/>
</dbReference>